<dbReference type="GO" id="GO:0008270">
    <property type="term" value="F:zinc ion binding"/>
    <property type="evidence" value="ECO:0007669"/>
    <property type="project" value="UniProtKB-KW"/>
</dbReference>
<feature type="domain" description="RING-type" evidence="9">
    <location>
        <begin position="302"/>
        <end position="346"/>
    </location>
</feature>
<dbReference type="EMBL" id="OZ075133">
    <property type="protein sequence ID" value="CAL4987783.1"/>
    <property type="molecule type" value="Genomic_DNA"/>
</dbReference>
<keyword evidence="4 7" id="KW-0863">Zinc-finger</keyword>
<evidence type="ECO:0000256" key="3">
    <source>
        <dbReference type="ARBA" id="ARBA00022723"/>
    </source>
</evidence>
<evidence type="ECO:0000313" key="11">
    <source>
        <dbReference type="Proteomes" id="UP001497457"/>
    </source>
</evidence>
<dbReference type="InterPro" id="IPR013083">
    <property type="entry name" value="Znf_RING/FYVE/PHD"/>
</dbReference>
<feature type="compositionally biased region" description="Acidic residues" evidence="8">
    <location>
        <begin position="53"/>
        <end position="74"/>
    </location>
</feature>
<reference evidence="11" key="1">
    <citation type="submission" date="2024-06" db="EMBL/GenBank/DDBJ databases">
        <authorList>
            <person name="Ryan C."/>
        </authorList>
    </citation>
    <scope>NUCLEOTIDE SEQUENCE [LARGE SCALE GENOMIC DNA]</scope>
</reference>
<accession>A0ABC9AUS6</accession>
<dbReference type="InterPro" id="IPR001841">
    <property type="entry name" value="Znf_RING"/>
</dbReference>
<keyword evidence="3" id="KW-0479">Metal-binding</keyword>
<evidence type="ECO:0000259" key="9">
    <source>
        <dbReference type="PROSITE" id="PS50089"/>
    </source>
</evidence>
<dbReference type="SUPFAM" id="SSF57850">
    <property type="entry name" value="RING/U-box"/>
    <property type="match status" value="1"/>
</dbReference>
<protein>
    <recommendedName>
        <fullName evidence="2">RING-type E3 ubiquitin transferase</fullName>
        <ecNumber evidence="2">2.3.2.27</ecNumber>
    </recommendedName>
</protein>
<evidence type="ECO:0000256" key="4">
    <source>
        <dbReference type="ARBA" id="ARBA00022771"/>
    </source>
</evidence>
<dbReference type="PROSITE" id="PS50089">
    <property type="entry name" value="ZF_RING_2"/>
    <property type="match status" value="1"/>
</dbReference>
<evidence type="ECO:0000256" key="5">
    <source>
        <dbReference type="ARBA" id="ARBA00022833"/>
    </source>
</evidence>
<evidence type="ECO:0000256" key="8">
    <source>
        <dbReference type="SAM" id="MobiDB-lite"/>
    </source>
</evidence>
<dbReference type="InterPro" id="IPR053238">
    <property type="entry name" value="RING-H2_zinc_finger"/>
</dbReference>
<organism evidence="10 11">
    <name type="scientific">Urochloa decumbens</name>
    <dbReference type="NCBI Taxonomy" id="240449"/>
    <lineage>
        <taxon>Eukaryota</taxon>
        <taxon>Viridiplantae</taxon>
        <taxon>Streptophyta</taxon>
        <taxon>Embryophyta</taxon>
        <taxon>Tracheophyta</taxon>
        <taxon>Spermatophyta</taxon>
        <taxon>Magnoliopsida</taxon>
        <taxon>Liliopsida</taxon>
        <taxon>Poales</taxon>
        <taxon>Poaceae</taxon>
        <taxon>PACMAD clade</taxon>
        <taxon>Panicoideae</taxon>
        <taxon>Panicodae</taxon>
        <taxon>Paniceae</taxon>
        <taxon>Melinidinae</taxon>
        <taxon>Urochloa</taxon>
    </lineage>
</organism>
<evidence type="ECO:0000256" key="2">
    <source>
        <dbReference type="ARBA" id="ARBA00012483"/>
    </source>
</evidence>
<feature type="region of interest" description="Disordered" evidence="8">
    <location>
        <begin position="1"/>
        <end position="21"/>
    </location>
</feature>
<dbReference type="SMART" id="SM00184">
    <property type="entry name" value="RING"/>
    <property type="match status" value="1"/>
</dbReference>
<dbReference type="GO" id="GO:0061630">
    <property type="term" value="F:ubiquitin protein ligase activity"/>
    <property type="evidence" value="ECO:0007669"/>
    <property type="project" value="UniProtKB-EC"/>
</dbReference>
<evidence type="ECO:0000256" key="6">
    <source>
        <dbReference type="ARBA" id="ARBA00024209"/>
    </source>
</evidence>
<dbReference type="Pfam" id="PF13639">
    <property type="entry name" value="zf-RING_2"/>
    <property type="match status" value="1"/>
</dbReference>
<evidence type="ECO:0000313" key="10">
    <source>
        <dbReference type="EMBL" id="CAL4987783.1"/>
    </source>
</evidence>
<name>A0ABC9AUS6_9POAL</name>
<evidence type="ECO:0000256" key="7">
    <source>
        <dbReference type="PROSITE-ProRule" id="PRU00175"/>
    </source>
</evidence>
<comment type="catalytic activity">
    <reaction evidence="1">
        <text>S-ubiquitinyl-[E2 ubiquitin-conjugating enzyme]-L-cysteine + [acceptor protein]-L-lysine = [E2 ubiquitin-conjugating enzyme]-L-cysteine + N(6)-ubiquitinyl-[acceptor protein]-L-lysine.</text>
        <dbReference type="EC" id="2.3.2.27"/>
    </reaction>
</comment>
<reference evidence="10 11" key="2">
    <citation type="submission" date="2024-10" db="EMBL/GenBank/DDBJ databases">
        <authorList>
            <person name="Ryan C."/>
        </authorList>
    </citation>
    <scope>NUCLEOTIDE SEQUENCE [LARGE SCALE GENOMIC DNA]</scope>
</reference>
<dbReference type="AlphaFoldDB" id="A0ABC9AUS6"/>
<gene>
    <name evidence="10" type="ORF">URODEC1_LOCUS58990</name>
</gene>
<sequence length="354" mass="37476">MAEEPEEMGPPFGGEFDSIPAAGFDDGNTILALPSFQGALDDGEHAAGYYYYDDIDDDDDGNESESEEGNDSDDTVVSRDVTTFLGQPARFASYQGTAGFMRLSFSAADAPPLAGADVVGMIVVHYRYYRFISRTRGGGGGPPGVEAPEYGTDVHHVRFLVPAAAIAADPAAALRLAGASLAADVYPCRARARLQELWSALLAAAPVHVVPPPTTTQLVVTVDVGALVRREDRTRENVERVIAALAAEARVVDASPAIYGQEQPLPAPVVCGVLPRAAKRRRVGDVAVAAAAGEEEGADEVCAICCDVMLEEQGGLAAWPRCGHVFHGRCLERLLATVRHSCPLCRNTLSVREG</sequence>
<feature type="region of interest" description="Disordered" evidence="8">
    <location>
        <begin position="51"/>
        <end position="77"/>
    </location>
</feature>
<dbReference type="EC" id="2.3.2.27" evidence="2"/>
<keyword evidence="5" id="KW-0862">Zinc</keyword>
<dbReference type="CDD" id="cd16448">
    <property type="entry name" value="RING-H2"/>
    <property type="match status" value="1"/>
</dbReference>
<dbReference type="PANTHER" id="PTHR14155">
    <property type="entry name" value="RING FINGER DOMAIN-CONTAINING"/>
    <property type="match status" value="1"/>
</dbReference>
<evidence type="ECO:0000256" key="1">
    <source>
        <dbReference type="ARBA" id="ARBA00000900"/>
    </source>
</evidence>
<dbReference type="PANTHER" id="PTHR14155:SF627">
    <property type="entry name" value="OS06G0192800 PROTEIN"/>
    <property type="match status" value="1"/>
</dbReference>
<comment type="similarity">
    <text evidence="6">Belongs to the RING-type zinc finger family. ATL subfamily.</text>
</comment>
<keyword evidence="11" id="KW-1185">Reference proteome</keyword>
<proteinExistence type="inferred from homology"/>
<dbReference type="Proteomes" id="UP001497457">
    <property type="component" value="Chromosome 23rd"/>
</dbReference>
<dbReference type="Gene3D" id="3.30.40.10">
    <property type="entry name" value="Zinc/RING finger domain, C3HC4 (zinc finger)"/>
    <property type="match status" value="1"/>
</dbReference>